<dbReference type="Pfam" id="PF00005">
    <property type="entry name" value="ABC_tran"/>
    <property type="match status" value="1"/>
</dbReference>
<keyword evidence="5 7" id="KW-0067">ATP-binding</keyword>
<dbReference type="CDD" id="cd03257">
    <property type="entry name" value="ABC_NikE_OppD_transporters"/>
    <property type="match status" value="1"/>
</dbReference>
<keyword evidence="3" id="KW-0813">Transport</keyword>
<reference evidence="7" key="1">
    <citation type="submission" date="2022-05" db="EMBL/GenBank/DDBJ databases">
        <authorList>
            <person name="Pankratov T."/>
        </authorList>
    </citation>
    <scope>NUCLEOTIDE SEQUENCE</scope>
    <source>
        <strain evidence="7">BP6-180914</strain>
    </source>
</reference>
<evidence type="ECO:0000313" key="7">
    <source>
        <dbReference type="EMBL" id="MCW6510164.1"/>
    </source>
</evidence>
<feature type="domain" description="ABC transporter" evidence="6">
    <location>
        <begin position="5"/>
        <end position="249"/>
    </location>
</feature>
<dbReference type="GO" id="GO:0005524">
    <property type="term" value="F:ATP binding"/>
    <property type="evidence" value="ECO:0007669"/>
    <property type="project" value="UniProtKB-KW"/>
</dbReference>
<sequence>MSSLLEVQNLVKHFPIAGSRRKVQAINGVSFSIERGETVSLVGESGSGKTTIGRCLLGLIEPTAGGIFFKGQAMGRGVDVRAKALRGRLQMVFQEPAESLNPRMRIGEILGEPLLTLGMSRGDRDRRVAETAALIGLRPALLDVRPADLSAGLQQRVGIGRAIVTRPDLIVLDEPTSALDPTARAEIVDLLKALQADLDTAYLFISHDLSTVRFLSHRVVVLYLGSIAEEGPSDRLFAAPRHPYSAGLLASVMLPHPSLKAERRLTLEGEIPSPIDLPPGCPLATRCPFTESRCRDVSPPPSALGGGHLVHCYNHQKVAALGDVADQLTRFQELASRILA</sequence>
<dbReference type="InterPro" id="IPR003593">
    <property type="entry name" value="AAA+_ATPase"/>
</dbReference>
<organism evidence="7 8">
    <name type="scientific">Lichenifustis flavocetrariae</name>
    <dbReference type="NCBI Taxonomy" id="2949735"/>
    <lineage>
        <taxon>Bacteria</taxon>
        <taxon>Pseudomonadati</taxon>
        <taxon>Pseudomonadota</taxon>
        <taxon>Alphaproteobacteria</taxon>
        <taxon>Hyphomicrobiales</taxon>
        <taxon>Lichenihabitantaceae</taxon>
        <taxon>Lichenifustis</taxon>
    </lineage>
</organism>
<dbReference type="GO" id="GO:0055085">
    <property type="term" value="P:transmembrane transport"/>
    <property type="evidence" value="ECO:0007669"/>
    <property type="project" value="UniProtKB-ARBA"/>
</dbReference>
<dbReference type="AlphaFoldDB" id="A0AA41YXX2"/>
<evidence type="ECO:0000259" key="6">
    <source>
        <dbReference type="PROSITE" id="PS50893"/>
    </source>
</evidence>
<evidence type="ECO:0000256" key="2">
    <source>
        <dbReference type="ARBA" id="ARBA00005417"/>
    </source>
</evidence>
<dbReference type="GO" id="GO:0016887">
    <property type="term" value="F:ATP hydrolysis activity"/>
    <property type="evidence" value="ECO:0007669"/>
    <property type="project" value="InterPro"/>
</dbReference>
<dbReference type="InterPro" id="IPR003439">
    <property type="entry name" value="ABC_transporter-like_ATP-bd"/>
</dbReference>
<dbReference type="GO" id="GO:0015833">
    <property type="term" value="P:peptide transport"/>
    <property type="evidence" value="ECO:0007669"/>
    <property type="project" value="InterPro"/>
</dbReference>
<gene>
    <name evidence="7" type="ORF">M8523_19275</name>
</gene>
<dbReference type="SMART" id="SM00382">
    <property type="entry name" value="AAA"/>
    <property type="match status" value="1"/>
</dbReference>
<name>A0AA41YXX2_9HYPH</name>
<dbReference type="SUPFAM" id="SSF52540">
    <property type="entry name" value="P-loop containing nucleoside triphosphate hydrolases"/>
    <property type="match status" value="1"/>
</dbReference>
<proteinExistence type="inferred from homology"/>
<dbReference type="PANTHER" id="PTHR43776">
    <property type="entry name" value="TRANSPORT ATP-BINDING PROTEIN"/>
    <property type="match status" value="1"/>
</dbReference>
<comment type="caution">
    <text evidence="7">The sequence shown here is derived from an EMBL/GenBank/DDBJ whole genome shotgun (WGS) entry which is preliminary data.</text>
</comment>
<accession>A0AA41YXX2</accession>
<dbReference type="GO" id="GO:0005886">
    <property type="term" value="C:plasma membrane"/>
    <property type="evidence" value="ECO:0007669"/>
    <property type="project" value="UniProtKB-SubCell"/>
</dbReference>
<dbReference type="PROSITE" id="PS50893">
    <property type="entry name" value="ABC_TRANSPORTER_2"/>
    <property type="match status" value="1"/>
</dbReference>
<dbReference type="RefSeq" id="WP_282586531.1">
    <property type="nucleotide sequence ID" value="NZ_JAMOIM010000013.1"/>
</dbReference>
<dbReference type="NCBIfam" id="TIGR01727">
    <property type="entry name" value="oligo_HPY"/>
    <property type="match status" value="1"/>
</dbReference>
<evidence type="ECO:0000256" key="5">
    <source>
        <dbReference type="ARBA" id="ARBA00022840"/>
    </source>
</evidence>
<evidence type="ECO:0000256" key="4">
    <source>
        <dbReference type="ARBA" id="ARBA00022741"/>
    </source>
</evidence>
<dbReference type="InterPro" id="IPR050319">
    <property type="entry name" value="ABC_transp_ATP-bind"/>
</dbReference>
<comment type="subcellular location">
    <subcellularLocation>
        <location evidence="1">Cell inner membrane</location>
        <topology evidence="1">Peripheral membrane protein</topology>
    </subcellularLocation>
</comment>
<dbReference type="InterPro" id="IPR027417">
    <property type="entry name" value="P-loop_NTPase"/>
</dbReference>
<protein>
    <submittedName>
        <fullName evidence="7">ABC transporter ATP-binding protein</fullName>
    </submittedName>
</protein>
<dbReference type="PANTHER" id="PTHR43776:SF7">
    <property type="entry name" value="D,D-DIPEPTIDE TRANSPORT ATP-BINDING PROTEIN DDPF-RELATED"/>
    <property type="match status" value="1"/>
</dbReference>
<dbReference type="InterPro" id="IPR013563">
    <property type="entry name" value="Oligopep_ABC_C"/>
</dbReference>
<dbReference type="Pfam" id="PF08352">
    <property type="entry name" value="oligo_HPY"/>
    <property type="match status" value="1"/>
</dbReference>
<dbReference type="Proteomes" id="UP001165667">
    <property type="component" value="Unassembled WGS sequence"/>
</dbReference>
<comment type="similarity">
    <text evidence="2">Belongs to the ABC transporter superfamily.</text>
</comment>
<evidence type="ECO:0000256" key="1">
    <source>
        <dbReference type="ARBA" id="ARBA00004417"/>
    </source>
</evidence>
<dbReference type="EMBL" id="JAMOIM010000013">
    <property type="protein sequence ID" value="MCW6510164.1"/>
    <property type="molecule type" value="Genomic_DNA"/>
</dbReference>
<dbReference type="Gene3D" id="3.40.50.300">
    <property type="entry name" value="P-loop containing nucleotide triphosphate hydrolases"/>
    <property type="match status" value="1"/>
</dbReference>
<evidence type="ECO:0000256" key="3">
    <source>
        <dbReference type="ARBA" id="ARBA00022448"/>
    </source>
</evidence>
<keyword evidence="4" id="KW-0547">Nucleotide-binding</keyword>
<keyword evidence="8" id="KW-1185">Reference proteome</keyword>
<evidence type="ECO:0000313" key="8">
    <source>
        <dbReference type="Proteomes" id="UP001165667"/>
    </source>
</evidence>